<evidence type="ECO:0000256" key="4">
    <source>
        <dbReference type="ARBA" id="ARBA00023125"/>
    </source>
</evidence>
<dbReference type="InterPro" id="IPR015424">
    <property type="entry name" value="PyrdxlP-dep_Trfase"/>
</dbReference>
<dbReference type="PANTHER" id="PTHR46577">
    <property type="entry name" value="HTH-TYPE TRANSCRIPTIONAL REGULATORY PROTEIN GABR"/>
    <property type="match status" value="1"/>
</dbReference>
<proteinExistence type="inferred from homology"/>
<dbReference type="InterPro" id="IPR036388">
    <property type="entry name" value="WH-like_DNA-bd_sf"/>
</dbReference>
<keyword evidence="5" id="KW-0804">Transcription</keyword>
<protein>
    <submittedName>
        <fullName evidence="7">DNA-binding transcriptional MocR family regulator</fullName>
    </submittedName>
</protein>
<dbReference type="SUPFAM" id="SSF53383">
    <property type="entry name" value="PLP-dependent transferases"/>
    <property type="match status" value="1"/>
</dbReference>
<reference evidence="7 8" key="1">
    <citation type="submission" date="2023-07" db="EMBL/GenBank/DDBJ databases">
        <title>Sequencing the genomes of 1000 actinobacteria strains.</title>
        <authorList>
            <person name="Klenk H.-P."/>
        </authorList>
    </citation>
    <scope>NUCLEOTIDE SEQUENCE [LARGE SCALE GENOMIC DNA]</scope>
    <source>
        <strain evidence="7 8">DSM 44388</strain>
    </source>
</reference>
<dbReference type="InterPro" id="IPR004839">
    <property type="entry name" value="Aminotransferase_I/II_large"/>
</dbReference>
<comment type="similarity">
    <text evidence="1">In the C-terminal section; belongs to the class-I pyridoxal-phosphate-dependent aminotransferase family.</text>
</comment>
<dbReference type="CDD" id="cd07377">
    <property type="entry name" value="WHTH_GntR"/>
    <property type="match status" value="1"/>
</dbReference>
<dbReference type="Gene3D" id="1.10.10.10">
    <property type="entry name" value="Winged helix-like DNA-binding domain superfamily/Winged helix DNA-binding domain"/>
    <property type="match status" value="1"/>
</dbReference>
<dbReference type="SUPFAM" id="SSF46785">
    <property type="entry name" value="Winged helix' DNA-binding domain"/>
    <property type="match status" value="1"/>
</dbReference>
<dbReference type="RefSeq" id="WP_307239474.1">
    <property type="nucleotide sequence ID" value="NZ_JAUSQZ010000001.1"/>
</dbReference>
<keyword evidence="3" id="KW-0805">Transcription regulation</keyword>
<name>A0ABT9P016_9ACTN</name>
<keyword evidence="4 7" id="KW-0238">DNA-binding</keyword>
<evidence type="ECO:0000256" key="2">
    <source>
        <dbReference type="ARBA" id="ARBA00022898"/>
    </source>
</evidence>
<dbReference type="Pfam" id="PF00392">
    <property type="entry name" value="GntR"/>
    <property type="match status" value="1"/>
</dbReference>
<dbReference type="CDD" id="cd00609">
    <property type="entry name" value="AAT_like"/>
    <property type="match status" value="1"/>
</dbReference>
<dbReference type="Proteomes" id="UP001235712">
    <property type="component" value="Unassembled WGS sequence"/>
</dbReference>
<gene>
    <name evidence="7" type="ORF">J2S57_001319</name>
</gene>
<feature type="domain" description="HTH gntR-type" evidence="6">
    <location>
        <begin position="14"/>
        <end position="82"/>
    </location>
</feature>
<keyword evidence="8" id="KW-1185">Reference proteome</keyword>
<dbReference type="InterPro" id="IPR000524">
    <property type="entry name" value="Tscrpt_reg_HTH_GntR"/>
</dbReference>
<dbReference type="PANTHER" id="PTHR46577:SF1">
    <property type="entry name" value="HTH-TYPE TRANSCRIPTIONAL REGULATORY PROTEIN GABR"/>
    <property type="match status" value="1"/>
</dbReference>
<keyword evidence="2" id="KW-0663">Pyridoxal phosphate</keyword>
<dbReference type="InterPro" id="IPR051446">
    <property type="entry name" value="HTH_trans_reg/aminotransferase"/>
</dbReference>
<organism evidence="7 8">
    <name type="scientific">Kineosporia succinea</name>
    <dbReference type="NCBI Taxonomy" id="84632"/>
    <lineage>
        <taxon>Bacteria</taxon>
        <taxon>Bacillati</taxon>
        <taxon>Actinomycetota</taxon>
        <taxon>Actinomycetes</taxon>
        <taxon>Kineosporiales</taxon>
        <taxon>Kineosporiaceae</taxon>
        <taxon>Kineosporia</taxon>
    </lineage>
</organism>
<dbReference type="EMBL" id="JAUSQZ010000001">
    <property type="protein sequence ID" value="MDP9825570.1"/>
    <property type="molecule type" value="Genomic_DNA"/>
</dbReference>
<evidence type="ECO:0000259" key="6">
    <source>
        <dbReference type="PROSITE" id="PS50949"/>
    </source>
</evidence>
<evidence type="ECO:0000256" key="5">
    <source>
        <dbReference type="ARBA" id="ARBA00023163"/>
    </source>
</evidence>
<comment type="caution">
    <text evidence="7">The sequence shown here is derived from an EMBL/GenBank/DDBJ whole genome shotgun (WGS) entry which is preliminary data.</text>
</comment>
<sequence>MPMLTEWRTGGEGIPGYRALADRLRLLVLDGRLPVDTVLPSERTLAEALQTSRTTTTSAYRLLREAGFAEGSQGAGTWTTLPRSEGRGEAPIWPEHLSGEPDPAGARGDFSSAALEAPAELYPAYQAALAEMPRFLPGNGYVTSGLPLLRDRIAQRYTAAGLPTTPEQILVTNGALQALHLVLSLVMERGDRVLVEHPTYPAAAQAIRTRGGRCVPLPVEAGWDIGRMATLIRQTGAHLAYVMPDFQNPTGRLMTEDDRRELGAMIADTGCRIIVDETMRELDLRTAIPTAQGREGSEPLPMPRPLAGFAPAEHVITLGSASKTFWGGLRIGWVRASQPLIRRLGLARGNEDLGGPLLEQLATAHLLENLDQIKAHRQQLVAGRALALREALAQNLPGWVVPLPQGGISLWCHLPEPRSSHVAAAARSMGVWLTPGPRFGLDGAFEARIRLPFARPSADLVAMTEVLSRAWHAQGRPHTMDDDLTTV</sequence>
<dbReference type="Pfam" id="PF00155">
    <property type="entry name" value="Aminotran_1_2"/>
    <property type="match status" value="1"/>
</dbReference>
<evidence type="ECO:0000313" key="7">
    <source>
        <dbReference type="EMBL" id="MDP9825570.1"/>
    </source>
</evidence>
<evidence type="ECO:0000313" key="8">
    <source>
        <dbReference type="Proteomes" id="UP001235712"/>
    </source>
</evidence>
<evidence type="ECO:0000256" key="3">
    <source>
        <dbReference type="ARBA" id="ARBA00023015"/>
    </source>
</evidence>
<dbReference type="InterPro" id="IPR015421">
    <property type="entry name" value="PyrdxlP-dep_Trfase_major"/>
</dbReference>
<dbReference type="PROSITE" id="PS50949">
    <property type="entry name" value="HTH_GNTR"/>
    <property type="match status" value="1"/>
</dbReference>
<dbReference type="InterPro" id="IPR036390">
    <property type="entry name" value="WH_DNA-bd_sf"/>
</dbReference>
<accession>A0ABT9P016</accession>
<dbReference type="SMART" id="SM00345">
    <property type="entry name" value="HTH_GNTR"/>
    <property type="match status" value="1"/>
</dbReference>
<dbReference type="GO" id="GO:0003677">
    <property type="term" value="F:DNA binding"/>
    <property type="evidence" value="ECO:0007669"/>
    <property type="project" value="UniProtKB-KW"/>
</dbReference>
<evidence type="ECO:0000256" key="1">
    <source>
        <dbReference type="ARBA" id="ARBA00005384"/>
    </source>
</evidence>
<dbReference type="Gene3D" id="3.40.640.10">
    <property type="entry name" value="Type I PLP-dependent aspartate aminotransferase-like (Major domain)"/>
    <property type="match status" value="1"/>
</dbReference>